<dbReference type="Proteomes" id="UP000325255">
    <property type="component" value="Unassembled WGS sequence"/>
</dbReference>
<feature type="compositionally biased region" description="Polar residues" evidence="7">
    <location>
        <begin position="302"/>
        <end position="311"/>
    </location>
</feature>
<organism evidence="9 10">
    <name type="scientific">Rhodovastum atsumiense</name>
    <dbReference type="NCBI Taxonomy" id="504468"/>
    <lineage>
        <taxon>Bacteria</taxon>
        <taxon>Pseudomonadati</taxon>
        <taxon>Pseudomonadota</taxon>
        <taxon>Alphaproteobacteria</taxon>
        <taxon>Acetobacterales</taxon>
        <taxon>Acetobacteraceae</taxon>
        <taxon>Rhodovastum</taxon>
    </lineage>
</organism>
<dbReference type="SUPFAM" id="SSF53335">
    <property type="entry name" value="S-adenosyl-L-methionine-dependent methyltransferases"/>
    <property type="match status" value="1"/>
</dbReference>
<evidence type="ECO:0000256" key="3">
    <source>
        <dbReference type="ARBA" id="ARBA00022603"/>
    </source>
</evidence>
<dbReference type="InterPro" id="IPR002295">
    <property type="entry name" value="N4/N6-MTase_EcoPI_Mod-like"/>
</dbReference>
<evidence type="ECO:0000256" key="2">
    <source>
        <dbReference type="ARBA" id="ARBA00011900"/>
    </source>
</evidence>
<dbReference type="AlphaFoldDB" id="A0A5M6IX06"/>
<comment type="catalytic activity">
    <reaction evidence="6">
        <text>a 2'-deoxyadenosine in DNA + S-adenosyl-L-methionine = an N(6)-methyl-2'-deoxyadenosine in DNA + S-adenosyl-L-homocysteine + H(+)</text>
        <dbReference type="Rhea" id="RHEA:15197"/>
        <dbReference type="Rhea" id="RHEA-COMP:12418"/>
        <dbReference type="Rhea" id="RHEA-COMP:12419"/>
        <dbReference type="ChEBI" id="CHEBI:15378"/>
        <dbReference type="ChEBI" id="CHEBI:57856"/>
        <dbReference type="ChEBI" id="CHEBI:59789"/>
        <dbReference type="ChEBI" id="CHEBI:90615"/>
        <dbReference type="ChEBI" id="CHEBI:90616"/>
        <dbReference type="EC" id="2.1.1.72"/>
    </reaction>
</comment>
<proteinExistence type="inferred from homology"/>
<dbReference type="PRINTS" id="PR00506">
    <property type="entry name" value="D21N6MTFRASE"/>
</dbReference>
<dbReference type="InterPro" id="IPR029063">
    <property type="entry name" value="SAM-dependent_MTases_sf"/>
</dbReference>
<evidence type="ECO:0000256" key="7">
    <source>
        <dbReference type="SAM" id="MobiDB-lite"/>
    </source>
</evidence>
<dbReference type="OrthoDB" id="9800801at2"/>
<keyword evidence="4 9" id="KW-0808">Transferase</keyword>
<accession>A0A5M6IX06</accession>
<dbReference type="PROSITE" id="PS00092">
    <property type="entry name" value="N6_MTASE"/>
    <property type="match status" value="1"/>
</dbReference>
<keyword evidence="10" id="KW-1185">Reference proteome</keyword>
<dbReference type="EMBL" id="VWPK01000017">
    <property type="protein sequence ID" value="KAA5611905.1"/>
    <property type="molecule type" value="Genomic_DNA"/>
</dbReference>
<dbReference type="InterPro" id="IPR002941">
    <property type="entry name" value="DNA_methylase_N4/N6"/>
</dbReference>
<keyword evidence="5" id="KW-0949">S-adenosyl-L-methionine</keyword>
<dbReference type="Pfam" id="PF01555">
    <property type="entry name" value="N6_N4_Mtase"/>
    <property type="match status" value="2"/>
</dbReference>
<evidence type="ECO:0000256" key="1">
    <source>
        <dbReference type="ARBA" id="ARBA00006594"/>
    </source>
</evidence>
<reference evidence="9 10" key="1">
    <citation type="submission" date="2019-09" db="EMBL/GenBank/DDBJ databases">
        <title>Genome sequence of Rhodovastum atsumiense, a diverse member of the Acetobacteraceae family of non-sulfur purple photosynthetic bacteria.</title>
        <authorList>
            <person name="Meyer T."/>
            <person name="Kyndt J."/>
        </authorList>
    </citation>
    <scope>NUCLEOTIDE SEQUENCE [LARGE SCALE GENOMIC DNA]</scope>
    <source>
        <strain evidence="9 10">DSM 21279</strain>
    </source>
</reference>
<sequence length="425" mass="45402">MRQLLDLGFENSIDAVVTDPPYHLTAGKRGGTGLASVNTRSPAGRSMIGTGFMGKAWDGGDVAFRAETWDLVRRLLKPGGHLLGFGGTRTVHRLAVAIEDAGFEIRDRIRYEYSPETKFGPLWASLTDDQRGALLELLNDQDGLGSEVAWKHATGFPKSVDVSKAVEKMSLRHSGVKHGAPATAEAARWSGWGSALKPCYEPIIAARKPLDGTVAETVLQWGTGGINIDGCRVGTGTGKTRTVSYPDIRGGNYGQGTEAYKERATIERTVTDNGRWPGNVIHDGSEEVEAAYAAFGERPGQQGRSSANAASPRTGGVYGKMGRSDASMAPRGDTGTASRFYFCAKACARDRMGKHPTQKPLTLMRHLCRLVTPPGGVVMDPFAGSGTTLEAALLEGFCALGCELTPDYWGDIEARLRRAQSGIAA</sequence>
<feature type="domain" description="DNA methylase N-4/N-6" evidence="8">
    <location>
        <begin position="13"/>
        <end position="114"/>
    </location>
</feature>
<evidence type="ECO:0000259" key="8">
    <source>
        <dbReference type="Pfam" id="PF01555"/>
    </source>
</evidence>
<comment type="caution">
    <text evidence="9">The sequence shown here is derived from an EMBL/GenBank/DDBJ whole genome shotgun (WGS) entry which is preliminary data.</text>
</comment>
<feature type="domain" description="DNA methylase N-4/N-6" evidence="8">
    <location>
        <begin position="350"/>
        <end position="408"/>
    </location>
</feature>
<dbReference type="GO" id="GO:0009007">
    <property type="term" value="F:site-specific DNA-methyltransferase (adenine-specific) activity"/>
    <property type="evidence" value="ECO:0007669"/>
    <property type="project" value="UniProtKB-EC"/>
</dbReference>
<dbReference type="GO" id="GO:0003677">
    <property type="term" value="F:DNA binding"/>
    <property type="evidence" value="ECO:0007669"/>
    <property type="project" value="InterPro"/>
</dbReference>
<feature type="region of interest" description="Disordered" evidence="7">
    <location>
        <begin position="297"/>
        <end position="333"/>
    </location>
</feature>
<protein>
    <recommendedName>
        <fullName evidence="2">site-specific DNA-methyltransferase (adenine-specific)</fullName>
        <ecNumber evidence="2">2.1.1.72</ecNumber>
    </recommendedName>
</protein>
<evidence type="ECO:0000313" key="10">
    <source>
        <dbReference type="Proteomes" id="UP000325255"/>
    </source>
</evidence>
<dbReference type="InterPro" id="IPR002052">
    <property type="entry name" value="DNA_methylase_N6_adenine_CS"/>
</dbReference>
<comment type="similarity">
    <text evidence="1">Belongs to the N(4)/N(6)-methyltransferase family.</text>
</comment>
<evidence type="ECO:0000256" key="4">
    <source>
        <dbReference type="ARBA" id="ARBA00022679"/>
    </source>
</evidence>
<keyword evidence="3 9" id="KW-0489">Methyltransferase</keyword>
<evidence type="ECO:0000256" key="5">
    <source>
        <dbReference type="ARBA" id="ARBA00022691"/>
    </source>
</evidence>
<dbReference type="GO" id="GO:0008170">
    <property type="term" value="F:N-methyltransferase activity"/>
    <property type="evidence" value="ECO:0007669"/>
    <property type="project" value="InterPro"/>
</dbReference>
<dbReference type="GO" id="GO:0032259">
    <property type="term" value="P:methylation"/>
    <property type="evidence" value="ECO:0007669"/>
    <property type="project" value="UniProtKB-KW"/>
</dbReference>
<gene>
    <name evidence="9" type="ORF">F1189_12385</name>
</gene>
<name>A0A5M6IX06_9PROT</name>
<dbReference type="EC" id="2.1.1.72" evidence="2"/>
<evidence type="ECO:0000313" key="9">
    <source>
        <dbReference type="EMBL" id="KAA5611905.1"/>
    </source>
</evidence>
<evidence type="ECO:0000256" key="6">
    <source>
        <dbReference type="ARBA" id="ARBA00047942"/>
    </source>
</evidence>
<dbReference type="Gene3D" id="3.40.50.150">
    <property type="entry name" value="Vaccinia Virus protein VP39"/>
    <property type="match status" value="2"/>
</dbReference>